<sequence>MPPFSQIENEVVREITRVPQTPHPLNKRNLPTHNKASQLRAFNNPDLFLNKIVIKNNNSKL</sequence>
<protein>
    <submittedName>
        <fullName evidence="1">Uncharacterized protein</fullName>
    </submittedName>
</protein>
<dbReference type="Proteomes" id="UP000642571">
    <property type="component" value="Unassembled WGS sequence"/>
</dbReference>
<comment type="caution">
    <text evidence="1">The sequence shown here is derived from an EMBL/GenBank/DDBJ whole genome shotgun (WGS) entry which is preliminary data.</text>
</comment>
<accession>A0ABQ1Q254</accession>
<evidence type="ECO:0000313" key="1">
    <source>
        <dbReference type="EMBL" id="GGD11084.1"/>
    </source>
</evidence>
<organism evidence="1 2">
    <name type="scientific">Pontibacillus salipaludis</name>
    <dbReference type="NCBI Taxonomy" id="1697394"/>
    <lineage>
        <taxon>Bacteria</taxon>
        <taxon>Bacillati</taxon>
        <taxon>Bacillota</taxon>
        <taxon>Bacilli</taxon>
        <taxon>Bacillales</taxon>
        <taxon>Bacillaceae</taxon>
        <taxon>Pontibacillus</taxon>
    </lineage>
</organism>
<dbReference type="EMBL" id="BMIN01000006">
    <property type="protein sequence ID" value="GGD11084.1"/>
    <property type="molecule type" value="Genomic_DNA"/>
</dbReference>
<proteinExistence type="predicted"/>
<keyword evidence="2" id="KW-1185">Reference proteome</keyword>
<name>A0ABQ1Q254_9BACI</name>
<reference evidence="2" key="1">
    <citation type="journal article" date="2019" name="Int. J. Syst. Evol. Microbiol.">
        <title>The Global Catalogue of Microorganisms (GCM) 10K type strain sequencing project: providing services to taxonomists for standard genome sequencing and annotation.</title>
        <authorList>
            <consortium name="The Broad Institute Genomics Platform"/>
            <consortium name="The Broad Institute Genome Sequencing Center for Infectious Disease"/>
            <person name="Wu L."/>
            <person name="Ma J."/>
        </authorList>
    </citation>
    <scope>NUCLEOTIDE SEQUENCE [LARGE SCALE GENOMIC DNA]</scope>
    <source>
        <strain evidence="2">CGMCC 1.15353</strain>
    </source>
</reference>
<gene>
    <name evidence="1" type="ORF">GCM10011389_18300</name>
</gene>
<evidence type="ECO:0000313" key="2">
    <source>
        <dbReference type="Proteomes" id="UP000642571"/>
    </source>
</evidence>